<protein>
    <submittedName>
        <fullName evidence="1">Uncharacterized protein</fullName>
    </submittedName>
</protein>
<name>A0A0A9DHI4_ARUDO</name>
<dbReference type="EMBL" id="GBRH01209861">
    <property type="protein sequence ID" value="JAD88034.1"/>
    <property type="molecule type" value="Transcribed_RNA"/>
</dbReference>
<reference evidence="1" key="1">
    <citation type="submission" date="2014-09" db="EMBL/GenBank/DDBJ databases">
        <authorList>
            <person name="Magalhaes I.L.F."/>
            <person name="Oliveira U."/>
            <person name="Santos F.R."/>
            <person name="Vidigal T.H.D.A."/>
            <person name="Brescovit A.D."/>
            <person name="Santos A.J."/>
        </authorList>
    </citation>
    <scope>NUCLEOTIDE SEQUENCE</scope>
    <source>
        <tissue evidence="1">Shoot tissue taken approximately 20 cm above the soil surface</tissue>
    </source>
</reference>
<proteinExistence type="predicted"/>
<evidence type="ECO:0000313" key="1">
    <source>
        <dbReference type="EMBL" id="JAD88034.1"/>
    </source>
</evidence>
<accession>A0A0A9DHI4</accession>
<reference evidence="1" key="2">
    <citation type="journal article" date="2015" name="Data Brief">
        <title>Shoot transcriptome of the giant reed, Arundo donax.</title>
        <authorList>
            <person name="Barrero R.A."/>
            <person name="Guerrero F.D."/>
            <person name="Moolhuijzen P."/>
            <person name="Goolsby J.A."/>
            <person name="Tidwell J."/>
            <person name="Bellgard S.E."/>
            <person name="Bellgard M.I."/>
        </authorList>
    </citation>
    <scope>NUCLEOTIDE SEQUENCE</scope>
    <source>
        <tissue evidence="1">Shoot tissue taken approximately 20 cm above the soil surface</tissue>
    </source>
</reference>
<dbReference type="AlphaFoldDB" id="A0A0A9DHI4"/>
<organism evidence="1">
    <name type="scientific">Arundo donax</name>
    <name type="common">Giant reed</name>
    <name type="synonym">Donax arundinaceus</name>
    <dbReference type="NCBI Taxonomy" id="35708"/>
    <lineage>
        <taxon>Eukaryota</taxon>
        <taxon>Viridiplantae</taxon>
        <taxon>Streptophyta</taxon>
        <taxon>Embryophyta</taxon>
        <taxon>Tracheophyta</taxon>
        <taxon>Spermatophyta</taxon>
        <taxon>Magnoliopsida</taxon>
        <taxon>Liliopsida</taxon>
        <taxon>Poales</taxon>
        <taxon>Poaceae</taxon>
        <taxon>PACMAD clade</taxon>
        <taxon>Arundinoideae</taxon>
        <taxon>Arundineae</taxon>
        <taxon>Arundo</taxon>
    </lineage>
</organism>
<sequence>MARRRRSRRLLFSRSFHVGVRPTPPAAAAAAAAAAEVMLPRSPFVSSPARTSVSPLASSLFL</sequence>